<dbReference type="Proteomes" id="UP000516160">
    <property type="component" value="Chromosome"/>
</dbReference>
<dbReference type="CDD" id="cd04301">
    <property type="entry name" value="NAT_SF"/>
    <property type="match status" value="1"/>
</dbReference>
<evidence type="ECO:0000313" key="5">
    <source>
        <dbReference type="Proteomes" id="UP000516160"/>
    </source>
</evidence>
<feature type="domain" description="N-acetyltransferase" evidence="3">
    <location>
        <begin position="150"/>
        <end position="285"/>
    </location>
</feature>
<dbReference type="Pfam" id="PF00583">
    <property type="entry name" value="Acetyltransf_1"/>
    <property type="match status" value="1"/>
</dbReference>
<keyword evidence="1 4" id="KW-0808">Transferase</keyword>
<evidence type="ECO:0000256" key="1">
    <source>
        <dbReference type="ARBA" id="ARBA00022679"/>
    </source>
</evidence>
<dbReference type="SUPFAM" id="SSF55729">
    <property type="entry name" value="Acyl-CoA N-acyltransferases (Nat)"/>
    <property type="match status" value="1"/>
</dbReference>
<dbReference type="EMBL" id="CP058559">
    <property type="protein sequence ID" value="QNO13666.1"/>
    <property type="molecule type" value="Genomic_DNA"/>
</dbReference>
<dbReference type="InterPro" id="IPR016181">
    <property type="entry name" value="Acyl_CoA_acyltransferase"/>
</dbReference>
<organism evidence="4 5">
    <name type="scientific">Alkalicella caledoniensis</name>
    <dbReference type="NCBI Taxonomy" id="2731377"/>
    <lineage>
        <taxon>Bacteria</taxon>
        <taxon>Bacillati</taxon>
        <taxon>Bacillota</taxon>
        <taxon>Clostridia</taxon>
        <taxon>Eubacteriales</taxon>
        <taxon>Proteinivoracaceae</taxon>
        <taxon>Alkalicella</taxon>
    </lineage>
</organism>
<protein>
    <submittedName>
        <fullName evidence="4">GNAT family N-acetyltransferase</fullName>
    </submittedName>
</protein>
<dbReference type="AlphaFoldDB" id="A0A7G9W4Q4"/>
<evidence type="ECO:0000259" key="3">
    <source>
        <dbReference type="PROSITE" id="PS51186"/>
    </source>
</evidence>
<reference evidence="4 5" key="1">
    <citation type="submission" date="2020-07" db="EMBL/GenBank/DDBJ databases">
        <title>Alkalicella. sp. LB2 genome.</title>
        <authorList>
            <person name="Postec A."/>
            <person name="Quemeneur M."/>
        </authorList>
    </citation>
    <scope>NUCLEOTIDE SEQUENCE [LARGE SCALE GENOMIC DNA]</scope>
    <source>
        <strain evidence="4 5">LB2</strain>
    </source>
</reference>
<dbReference type="RefSeq" id="WP_213167333.1">
    <property type="nucleotide sequence ID" value="NZ_CP058559.1"/>
</dbReference>
<accession>A0A7G9W4Q4</accession>
<sequence>MKFTDSATVVDLENLSAFLSEMNSLPEYHIGYCGTNQEEIYNTIIKDPELLKSFIIVKKGEKIISALGYDFYDETIELWGPFIREEYNTEMTTTLWAKMLTKLPKEVKYILGYCNEKNFKCITWLVDKKFDLSGKHTVLQIDPQSHKDSAGFHLLKDEYFKDFVVLHNNLFPNTYYTGMQILNKLDDNNAVLVETIDSSLVGYAFVTQDSLKNGNVEFIGVNPRYQKKGIGYKLMNGALDWFKLKKSREVILSVNANNTQAINLYKKVGFTIKDEMCSYRFKLEK</sequence>
<dbReference type="KEGG" id="acae:HYG86_02250"/>
<dbReference type="PANTHER" id="PTHR42919:SF8">
    <property type="entry name" value="N-ALPHA-ACETYLTRANSFERASE 50"/>
    <property type="match status" value="1"/>
</dbReference>
<gene>
    <name evidence="4" type="ORF">HYG86_02250</name>
</gene>
<dbReference type="PANTHER" id="PTHR42919">
    <property type="entry name" value="N-ALPHA-ACETYLTRANSFERASE"/>
    <property type="match status" value="1"/>
</dbReference>
<keyword evidence="5" id="KW-1185">Reference proteome</keyword>
<evidence type="ECO:0000256" key="2">
    <source>
        <dbReference type="ARBA" id="ARBA00023315"/>
    </source>
</evidence>
<dbReference type="GO" id="GO:0016747">
    <property type="term" value="F:acyltransferase activity, transferring groups other than amino-acyl groups"/>
    <property type="evidence" value="ECO:0007669"/>
    <property type="project" value="InterPro"/>
</dbReference>
<keyword evidence="2" id="KW-0012">Acyltransferase</keyword>
<dbReference type="InterPro" id="IPR000182">
    <property type="entry name" value="GNAT_dom"/>
</dbReference>
<name>A0A7G9W4Q4_ALKCA</name>
<dbReference type="Gene3D" id="3.40.630.30">
    <property type="match status" value="1"/>
</dbReference>
<dbReference type="InterPro" id="IPR051556">
    <property type="entry name" value="N-term/lysine_N-AcTrnsfr"/>
</dbReference>
<proteinExistence type="predicted"/>
<dbReference type="PROSITE" id="PS51186">
    <property type="entry name" value="GNAT"/>
    <property type="match status" value="1"/>
</dbReference>
<evidence type="ECO:0000313" key="4">
    <source>
        <dbReference type="EMBL" id="QNO13666.1"/>
    </source>
</evidence>